<comment type="caution">
    <text evidence="1">The sequence shown here is derived from an EMBL/GenBank/DDBJ whole genome shotgun (WGS) entry which is preliminary data.</text>
</comment>
<evidence type="ECO:0000313" key="2">
    <source>
        <dbReference type="Proteomes" id="UP001157502"/>
    </source>
</evidence>
<keyword evidence="2" id="KW-1185">Reference proteome</keyword>
<sequence length="95" mass="10484">MFRSVDGQYLAPTTTGLAKSQRLLMIAHDYFAHRLDANHRSTNHLALQTHSNYAVKICDSGPRLIASGHTERQPDTQHVTSTPEWTLAQSAGGRA</sequence>
<protein>
    <submittedName>
        <fullName evidence="1">Uncharacterized protein</fullName>
    </submittedName>
</protein>
<proteinExistence type="predicted"/>
<name>A0ACC2GBM9_DALPE</name>
<evidence type="ECO:0000313" key="1">
    <source>
        <dbReference type="EMBL" id="KAJ8001016.1"/>
    </source>
</evidence>
<accession>A0ACC2GBM9</accession>
<gene>
    <name evidence="1" type="ORF">DPEC_G00186430</name>
</gene>
<reference evidence="1" key="1">
    <citation type="submission" date="2021-05" db="EMBL/GenBank/DDBJ databases">
        <authorList>
            <person name="Pan Q."/>
            <person name="Jouanno E."/>
            <person name="Zahm M."/>
            <person name="Klopp C."/>
            <person name="Cabau C."/>
            <person name="Louis A."/>
            <person name="Berthelot C."/>
            <person name="Parey E."/>
            <person name="Roest Crollius H."/>
            <person name="Montfort J."/>
            <person name="Robinson-Rechavi M."/>
            <person name="Bouchez O."/>
            <person name="Lampietro C."/>
            <person name="Lopez Roques C."/>
            <person name="Donnadieu C."/>
            <person name="Postlethwait J."/>
            <person name="Bobe J."/>
            <person name="Dillon D."/>
            <person name="Chandos A."/>
            <person name="von Hippel F."/>
            <person name="Guiguen Y."/>
        </authorList>
    </citation>
    <scope>NUCLEOTIDE SEQUENCE</scope>
    <source>
        <strain evidence="1">YG-Jan2019</strain>
    </source>
</reference>
<dbReference type="EMBL" id="CM055742">
    <property type="protein sequence ID" value="KAJ8001016.1"/>
    <property type="molecule type" value="Genomic_DNA"/>
</dbReference>
<organism evidence="1 2">
    <name type="scientific">Dallia pectoralis</name>
    <name type="common">Alaska blackfish</name>
    <dbReference type="NCBI Taxonomy" id="75939"/>
    <lineage>
        <taxon>Eukaryota</taxon>
        <taxon>Metazoa</taxon>
        <taxon>Chordata</taxon>
        <taxon>Craniata</taxon>
        <taxon>Vertebrata</taxon>
        <taxon>Euteleostomi</taxon>
        <taxon>Actinopterygii</taxon>
        <taxon>Neopterygii</taxon>
        <taxon>Teleostei</taxon>
        <taxon>Protacanthopterygii</taxon>
        <taxon>Esociformes</taxon>
        <taxon>Umbridae</taxon>
        <taxon>Dallia</taxon>
    </lineage>
</organism>
<dbReference type="Proteomes" id="UP001157502">
    <property type="component" value="Chromosome 15"/>
</dbReference>